<reference evidence="1 2" key="1">
    <citation type="journal article" date="2019" name="Sci. Rep.">
        <title>Orb-weaving spider Araneus ventricosus genome elucidates the spidroin gene catalogue.</title>
        <authorList>
            <person name="Kono N."/>
            <person name="Nakamura H."/>
            <person name="Ohtoshi R."/>
            <person name="Moran D.A.P."/>
            <person name="Shinohara A."/>
            <person name="Yoshida Y."/>
            <person name="Fujiwara M."/>
            <person name="Mori M."/>
            <person name="Tomita M."/>
            <person name="Arakawa K."/>
        </authorList>
    </citation>
    <scope>NUCLEOTIDE SEQUENCE [LARGE SCALE GENOMIC DNA]</scope>
</reference>
<evidence type="ECO:0000313" key="1">
    <source>
        <dbReference type="EMBL" id="GBN72963.1"/>
    </source>
</evidence>
<organism evidence="1 2">
    <name type="scientific">Araneus ventricosus</name>
    <name type="common">Orbweaver spider</name>
    <name type="synonym">Epeira ventricosa</name>
    <dbReference type="NCBI Taxonomy" id="182803"/>
    <lineage>
        <taxon>Eukaryota</taxon>
        <taxon>Metazoa</taxon>
        <taxon>Ecdysozoa</taxon>
        <taxon>Arthropoda</taxon>
        <taxon>Chelicerata</taxon>
        <taxon>Arachnida</taxon>
        <taxon>Araneae</taxon>
        <taxon>Araneomorphae</taxon>
        <taxon>Entelegynae</taxon>
        <taxon>Araneoidea</taxon>
        <taxon>Araneidae</taxon>
        <taxon>Araneus</taxon>
    </lineage>
</organism>
<dbReference type="Proteomes" id="UP000499080">
    <property type="component" value="Unassembled WGS sequence"/>
</dbReference>
<evidence type="ECO:0000313" key="2">
    <source>
        <dbReference type="Proteomes" id="UP000499080"/>
    </source>
</evidence>
<name>A0A4Y2RB71_ARAVE</name>
<gene>
    <name evidence="1" type="ORF">AVEN_203422_1</name>
</gene>
<dbReference type="AlphaFoldDB" id="A0A4Y2RB71"/>
<comment type="caution">
    <text evidence="1">The sequence shown here is derived from an EMBL/GenBank/DDBJ whole genome shotgun (WGS) entry which is preliminary data.</text>
</comment>
<proteinExistence type="predicted"/>
<sequence length="90" mass="10165">MTRYKTFLYSAPRPIQIRHCSPRDTISCGTPFNKGGTVGLDPELYKVEIRKEKKMLTESEWLWRKTLSGPMSLNGLTVIHIQVTGGPGED</sequence>
<dbReference type="EMBL" id="BGPR01016431">
    <property type="protein sequence ID" value="GBN72963.1"/>
    <property type="molecule type" value="Genomic_DNA"/>
</dbReference>
<accession>A0A4Y2RB71</accession>
<protein>
    <submittedName>
        <fullName evidence="1">Uncharacterized protein</fullName>
    </submittedName>
</protein>
<keyword evidence="2" id="KW-1185">Reference proteome</keyword>